<comment type="caution">
    <text evidence="1">The sequence shown here is derived from an EMBL/GenBank/DDBJ whole genome shotgun (WGS) entry which is preliminary data.</text>
</comment>
<evidence type="ECO:0000313" key="1">
    <source>
        <dbReference type="EMBL" id="OBK16779.1"/>
    </source>
</evidence>
<proteinExistence type="predicted"/>
<accession>A0A1A3N6U7</accession>
<gene>
    <name evidence="1" type="ORF">A5636_24700</name>
</gene>
<sequence>MFVGERFDGHGLLLAVIVRTKGLAERAGQVSRRGLVLDVGRAWRAPADARHPSPARAAAVVVDEAELSRFGAARRARRFDGAAVRRWDRPAHADFLAAIAASWPRSQSAGAVLWWPWARQRGPKGPRIHDGGLRFAGCRSAGSVVSSVDRPGCPGDVPG</sequence>
<protein>
    <submittedName>
        <fullName evidence="1">Uncharacterized protein</fullName>
    </submittedName>
</protein>
<keyword evidence="2" id="KW-1185">Reference proteome</keyword>
<dbReference type="EMBL" id="LZLQ01000059">
    <property type="protein sequence ID" value="OBK16779.1"/>
    <property type="molecule type" value="Genomic_DNA"/>
</dbReference>
<dbReference type="AlphaFoldDB" id="A0A1A3N6U7"/>
<dbReference type="Proteomes" id="UP000093629">
    <property type="component" value="Unassembled WGS sequence"/>
</dbReference>
<evidence type="ECO:0000313" key="2">
    <source>
        <dbReference type="Proteomes" id="UP000093629"/>
    </source>
</evidence>
<reference evidence="1 2" key="1">
    <citation type="submission" date="2016-06" db="EMBL/GenBank/DDBJ databases">
        <authorList>
            <person name="Kjaerup R.B."/>
            <person name="Dalgaard T.S."/>
            <person name="Juul-Madsen H.R."/>
        </authorList>
    </citation>
    <scope>NUCLEOTIDE SEQUENCE [LARGE SCALE GENOMIC DNA]</scope>
    <source>
        <strain evidence="1 2">1245139.5</strain>
    </source>
</reference>
<organism evidence="1 2">
    <name type="scientific">Mycobacterium asiaticum</name>
    <dbReference type="NCBI Taxonomy" id="1790"/>
    <lineage>
        <taxon>Bacteria</taxon>
        <taxon>Bacillati</taxon>
        <taxon>Actinomycetota</taxon>
        <taxon>Actinomycetes</taxon>
        <taxon>Mycobacteriales</taxon>
        <taxon>Mycobacteriaceae</taxon>
        <taxon>Mycobacterium</taxon>
    </lineage>
</organism>
<name>A0A1A3N6U7_MYCAS</name>